<dbReference type="PRINTS" id="PR00032">
    <property type="entry name" value="HTHARAC"/>
</dbReference>
<dbReference type="EMBL" id="JALPQF010000019">
    <property type="protein sequence ID" value="MCK8482054.1"/>
    <property type="molecule type" value="Genomic_DNA"/>
</dbReference>
<evidence type="ECO:0000313" key="5">
    <source>
        <dbReference type="EMBL" id="MCK8482054.1"/>
    </source>
</evidence>
<dbReference type="InterPro" id="IPR020449">
    <property type="entry name" value="Tscrpt_reg_AraC-type_HTH"/>
</dbReference>
<dbReference type="Pfam" id="PF12833">
    <property type="entry name" value="HTH_18"/>
    <property type="match status" value="1"/>
</dbReference>
<evidence type="ECO:0000259" key="4">
    <source>
        <dbReference type="PROSITE" id="PS01124"/>
    </source>
</evidence>
<dbReference type="RefSeq" id="WP_248413790.1">
    <property type="nucleotide sequence ID" value="NZ_JALPQF010000019.1"/>
</dbReference>
<gene>
    <name evidence="5" type="ORF">MUY34_15570</name>
</gene>
<evidence type="ECO:0000256" key="2">
    <source>
        <dbReference type="ARBA" id="ARBA00023125"/>
    </source>
</evidence>
<dbReference type="SUPFAM" id="SSF46689">
    <property type="entry name" value="Homeodomain-like"/>
    <property type="match status" value="1"/>
</dbReference>
<dbReference type="InterPro" id="IPR053142">
    <property type="entry name" value="PchR_regulatory_protein"/>
</dbReference>
<dbReference type="PANTHER" id="PTHR47893:SF1">
    <property type="entry name" value="REGULATORY PROTEIN PCHR"/>
    <property type="match status" value="1"/>
</dbReference>
<sequence>MTEIEIIAESPKDLLHQIKDVLGGHIIEKWNEYSLTFDNENAKGTIKYLPFDWGVNFLDFDITFYDEITLKIKASSFNPIRFIYNYNGDFKHRFGINNEEKLVEQFHSLIFTNKTGGYNYIHFPKDKKLEISIIQIIRKNFLKKRTTNASLLNKRLYEVFVDTDHDNRFSHYGALNLKMADYIKKMKKIKSKGMVKVLKIEALVYEILSLHIQRHNKFQRGVQLPTSLSKTELKLIRRLGNKIIKDPSFSYSLEHLSLESGLSQAKLQDGFKFLYTRTVTEFVRHIRLEAARDLMSNADLNVSQVVYSIGFTSRSYFSKIFKEKYDVTPNEYRKNVLNNLVTEESAA</sequence>
<dbReference type="Proteomes" id="UP001203687">
    <property type="component" value="Unassembled WGS sequence"/>
</dbReference>
<proteinExistence type="predicted"/>
<evidence type="ECO:0000256" key="3">
    <source>
        <dbReference type="ARBA" id="ARBA00023163"/>
    </source>
</evidence>
<evidence type="ECO:0000313" key="6">
    <source>
        <dbReference type="Proteomes" id="UP001203687"/>
    </source>
</evidence>
<organism evidence="5 6">
    <name type="scientific">Psychroserpens algicola</name>
    <dbReference type="NCBI Taxonomy" id="1719034"/>
    <lineage>
        <taxon>Bacteria</taxon>
        <taxon>Pseudomonadati</taxon>
        <taxon>Bacteroidota</taxon>
        <taxon>Flavobacteriia</taxon>
        <taxon>Flavobacteriales</taxon>
        <taxon>Flavobacteriaceae</taxon>
        <taxon>Psychroserpens</taxon>
    </lineage>
</organism>
<dbReference type="InterPro" id="IPR009057">
    <property type="entry name" value="Homeodomain-like_sf"/>
</dbReference>
<dbReference type="Gene3D" id="1.10.10.60">
    <property type="entry name" value="Homeodomain-like"/>
    <property type="match status" value="1"/>
</dbReference>
<feature type="domain" description="HTH araC/xylS-type" evidence="4">
    <location>
        <begin position="237"/>
        <end position="335"/>
    </location>
</feature>
<evidence type="ECO:0000256" key="1">
    <source>
        <dbReference type="ARBA" id="ARBA00023015"/>
    </source>
</evidence>
<dbReference type="InterPro" id="IPR018060">
    <property type="entry name" value="HTH_AraC"/>
</dbReference>
<dbReference type="PANTHER" id="PTHR47893">
    <property type="entry name" value="REGULATORY PROTEIN PCHR"/>
    <property type="match status" value="1"/>
</dbReference>
<keyword evidence="3" id="KW-0804">Transcription</keyword>
<protein>
    <submittedName>
        <fullName evidence="5">AraC family transcriptional regulator</fullName>
    </submittedName>
</protein>
<dbReference type="PROSITE" id="PS01124">
    <property type="entry name" value="HTH_ARAC_FAMILY_2"/>
    <property type="match status" value="1"/>
</dbReference>
<keyword evidence="1" id="KW-0805">Transcription regulation</keyword>
<comment type="caution">
    <text evidence="5">The sequence shown here is derived from an EMBL/GenBank/DDBJ whole genome shotgun (WGS) entry which is preliminary data.</text>
</comment>
<keyword evidence="2" id="KW-0238">DNA-binding</keyword>
<accession>A0ABT0HCF2</accession>
<name>A0ABT0HCF2_9FLAO</name>
<keyword evidence="6" id="KW-1185">Reference proteome</keyword>
<dbReference type="SMART" id="SM00342">
    <property type="entry name" value="HTH_ARAC"/>
    <property type="match status" value="1"/>
</dbReference>
<reference evidence="5" key="1">
    <citation type="submission" date="2022-04" db="EMBL/GenBank/DDBJ databases">
        <authorList>
            <person name="Ren T."/>
        </authorList>
    </citation>
    <scope>NUCLEOTIDE SEQUENCE</scope>
    <source>
        <strain evidence="5">F63249</strain>
    </source>
</reference>